<feature type="repeat" description="PPR" evidence="5">
    <location>
        <begin position="1197"/>
        <end position="1231"/>
    </location>
</feature>
<dbReference type="PANTHER" id="PTHR47934:SF6">
    <property type="entry name" value="MITOCHONDRIAL GROUP I INTRON SPLICING FACTOR CCM1-RELATED"/>
    <property type="match status" value="1"/>
</dbReference>
<dbReference type="Pfam" id="PF07731">
    <property type="entry name" value="Cu-oxidase_2"/>
    <property type="match status" value="1"/>
</dbReference>
<evidence type="ECO:0000256" key="1">
    <source>
        <dbReference type="ARBA" id="ARBA00007626"/>
    </source>
</evidence>
<dbReference type="InterPro" id="IPR036412">
    <property type="entry name" value="HAD-like_sf"/>
</dbReference>
<evidence type="ECO:0000259" key="7">
    <source>
        <dbReference type="Pfam" id="PF07731"/>
    </source>
</evidence>
<dbReference type="InterPro" id="IPR023214">
    <property type="entry name" value="HAD_sf"/>
</dbReference>
<feature type="repeat" description="PPR" evidence="5">
    <location>
        <begin position="1483"/>
        <end position="1517"/>
    </location>
</feature>
<dbReference type="GO" id="GO:0005992">
    <property type="term" value="P:trehalose biosynthetic process"/>
    <property type="evidence" value="ECO:0007669"/>
    <property type="project" value="InterPro"/>
</dbReference>
<sequence length="1864" mass="208780">MDRKSNHSAPVLADPALMNKSRLGIHSSLYSPPGVVFSPGLFITMQRKKSIKLDDVRASSWLDSMKSSSPTHRKIAKDSGTELLSSDAAAAYRNWMLKYPSALSSFENITNYAKGKRLALFLDYDGTLSPIVDNPDCAFMSNAMRAAVRNVAKCFPTAIISGRSRDKVFEFVGLTELYYAGSHGMDIMGPVQPMSNDHPNCIRSTDKQGKEVNLFQPASEFLPMIDEVFSSLVEITKEIKGAEVENNKFCVSVHYRNVDEQVLEVRPVLDWDKGKAVEFLLESLGLSNCDDVLPIYVGDDRTDEDAFKVLREGNRGYGIMVSSAPKESTAFYSLRDPSEAKQLSSIGLVAFPVSALLICIKVIAVNGKFPGPTLKVTTNYNVIVNVKNKLDENLLITWPGVQMRHVSWQDGVLGTNCPIPPNSNWTYQFQVKDQIVTGNDVPVPFNTPDGDIEIMIGDWYTRHHKALRKALDAGDDLGMPDGVLINGKGPYRYNPTLVPDGIGFETISVEPGEVRVTGVAVLQYSNSQGMATGPLPDPPNDIYDKSFVVNQAMSIRQNLSASGARSNPQGSFHYGSINVTDTYMLQSMPLAEIDGKLRYTLNGISFVNPDTPISLADEFKLRGEYKLDFPTRPLSGSPRMDRMGYGEWTESRGSYNLADAIFRCTTQVFPGGWTAIMVSLDNVGVWNLRAENLDRWYLGQETYVRTVNPEENNTTELAAPDNVLYCGALGHLQRLILRGLLSSAQQVIQRIILQCSSVSDAISAVDFVMVRGMELDSCSYGVLMHKLVNSGEFQLAKVLYNDGIVSRGIDPDTSILNSMVGCYCKLGELEEAKSHFDRLIEMNCVPCKGACIAFLRELSAQNRFLEAFDYFVGINDAGILLGIGCYNRLIDGLCLGGYLDEALHVFDIMRERGVLCTVHLWKLLVHSFCKRGRVEEAELLGTEMESQGLFLDKVMYTNLINGYCKNKRMKMAMRVFLKMHKTGCEPDSFTYNTLIHGFVNLGLPDKGWVLHNQMVESGIKPNAVTYHVMIRKYCKEQNADCALTLLDNMRHNGIAPTVHCYTVLIAALHKENRLMEVDDLYYKMLDSGVVPDHIMFFTLTKMYPKGLELKLALMLLQAIARVGCHIDHPSFPASDASDSTTVLELEIEHLLGEIVRSNSYLADAAFSIYIMALCAAGKTEGALICMDKMFCHGCQPLLSTYNSLIKSLFQEGLVEGAKSLYDLMQDRGIVPNLVTYLIIIHEHCKRGDLASAFDILDQMDEKGLIPSVAIYDCVIGRLSREKRISEAQHIFKRMLEAGVDPDEFIYVTMINAYSKNGRAIQACQLFDKMVECGIQPSFRAYTALINGNITFIRGRWHVTHNNAERAREVMFQLLQQKSLVPRERHLRISIKSLEEIKFIASKVMKISSRFMPNLYLYNGMISGLCWANRIQDAYDHLELMQRDGVCPNQVTFTILIDGHIRFGEIDSAILLFNKMNEHGCIPDRIVYNTLIRGLCQAGRLLDALSLSHTMHKRGFFPSKGSYENLLNRLCASRLSVNALRMCEDMLAHDFIPCRYNLNWLLCLLSEEDKLDEAQAVHDLLICKRSVIYDVVHRRGQFLDKSANVLVADSNTSKNSSRASINWSSVWKASDKLLESSACNTVCFRVRFRDLGIKRLKIFNQALLGEVPVLTWHDTGAGARSKWDTSMNNQTRLKKTTEIVWDIVFRREWSQVILSCCLWRMVGPHLISLSSVLGLGDCGFHEILISYSYEDCKKDICTVLLTYPLTLASFEKITNCAKGKKLTLFLDYGRTLSPIVDYPDCAFMSNAMRAVVRKVAKCFPTAIISGRSLNEIPDNFLWNSLFCPQVCRIEAAQLIHADVKSTATH</sequence>
<dbReference type="GO" id="GO:0003729">
    <property type="term" value="F:mRNA binding"/>
    <property type="evidence" value="ECO:0007669"/>
    <property type="project" value="TreeGrafter"/>
</dbReference>
<dbReference type="Gene3D" id="1.25.40.10">
    <property type="entry name" value="Tetratricopeptide repeat domain"/>
    <property type="match status" value="7"/>
</dbReference>
<evidence type="ECO:0000256" key="3">
    <source>
        <dbReference type="ARBA" id="ARBA00022737"/>
    </source>
</evidence>
<dbReference type="FunFam" id="3.40.50.1000:FF:000443">
    <property type="entry name" value="Trehalose 6-phosphate phosphatase RA3"/>
    <property type="match status" value="1"/>
</dbReference>
<dbReference type="SUPFAM" id="SSF49503">
    <property type="entry name" value="Cupredoxins"/>
    <property type="match status" value="2"/>
</dbReference>
<dbReference type="InterPro" id="IPR001117">
    <property type="entry name" value="Cu-oxidase_2nd"/>
</dbReference>
<dbReference type="NCBIfam" id="TIGR00756">
    <property type="entry name" value="PPR"/>
    <property type="match status" value="13"/>
</dbReference>
<dbReference type="PROSITE" id="PS51375">
    <property type="entry name" value="PPR"/>
    <property type="match status" value="15"/>
</dbReference>
<keyword evidence="4" id="KW-0325">Glycoprotein</keyword>
<feature type="domain" description="Plastocyanin-like" evidence="7">
    <location>
        <begin position="649"/>
        <end position="710"/>
    </location>
</feature>
<evidence type="ECO:0000256" key="5">
    <source>
        <dbReference type="PROSITE-ProRule" id="PRU00708"/>
    </source>
</evidence>
<organism evidence="9 10">
    <name type="scientific">Actinidia rufa</name>
    <dbReference type="NCBI Taxonomy" id="165716"/>
    <lineage>
        <taxon>Eukaryota</taxon>
        <taxon>Viridiplantae</taxon>
        <taxon>Streptophyta</taxon>
        <taxon>Embryophyta</taxon>
        <taxon>Tracheophyta</taxon>
        <taxon>Spermatophyta</taxon>
        <taxon>Magnoliopsida</taxon>
        <taxon>eudicotyledons</taxon>
        <taxon>Gunneridae</taxon>
        <taxon>Pentapetalae</taxon>
        <taxon>asterids</taxon>
        <taxon>Ericales</taxon>
        <taxon>Actinidiaceae</taxon>
        <taxon>Actinidia</taxon>
    </lineage>
</organism>
<evidence type="ECO:0000259" key="8">
    <source>
        <dbReference type="Pfam" id="PF07732"/>
    </source>
</evidence>
<feature type="repeat" description="PPR" evidence="5">
    <location>
        <begin position="882"/>
        <end position="916"/>
    </location>
</feature>
<name>A0A7J0E6J6_9ERIC</name>
<evidence type="ECO:0000259" key="6">
    <source>
        <dbReference type="Pfam" id="PF00394"/>
    </source>
</evidence>
<evidence type="ECO:0000256" key="2">
    <source>
        <dbReference type="ARBA" id="ARBA00010609"/>
    </source>
</evidence>
<dbReference type="InterPro" id="IPR003337">
    <property type="entry name" value="Trehalose_PPase"/>
</dbReference>
<feature type="repeat" description="PPR" evidence="5">
    <location>
        <begin position="1232"/>
        <end position="1266"/>
    </location>
</feature>
<feature type="repeat" description="PPR" evidence="5">
    <location>
        <begin position="917"/>
        <end position="951"/>
    </location>
</feature>
<feature type="repeat" description="PPR" evidence="5">
    <location>
        <begin position="1267"/>
        <end position="1301"/>
    </location>
</feature>
<feature type="repeat" description="PPR" evidence="5">
    <location>
        <begin position="1413"/>
        <end position="1447"/>
    </location>
</feature>
<dbReference type="OrthoDB" id="185373at2759"/>
<feature type="domain" description="Plastocyanin-like" evidence="6">
    <location>
        <begin position="454"/>
        <end position="513"/>
    </location>
</feature>
<dbReference type="GO" id="GO:0005739">
    <property type="term" value="C:mitochondrion"/>
    <property type="evidence" value="ECO:0007669"/>
    <property type="project" value="TreeGrafter"/>
</dbReference>
<dbReference type="InterPro" id="IPR011990">
    <property type="entry name" value="TPR-like_helical_dom_sf"/>
</dbReference>
<evidence type="ECO:0008006" key="11">
    <source>
        <dbReference type="Google" id="ProtNLM"/>
    </source>
</evidence>
<feature type="repeat" description="PPR" evidence="5">
    <location>
        <begin position="776"/>
        <end position="811"/>
    </location>
</feature>
<dbReference type="InterPro" id="IPR011707">
    <property type="entry name" value="Cu-oxidase-like_N"/>
</dbReference>
<feature type="domain" description="Plastocyanin-like" evidence="8">
    <location>
        <begin position="361"/>
        <end position="437"/>
    </location>
</feature>
<gene>
    <name evidence="9" type="ORF">Acr_02g0002150</name>
</gene>
<dbReference type="Proteomes" id="UP000585474">
    <property type="component" value="Unassembled WGS sequence"/>
</dbReference>
<dbReference type="InterPro" id="IPR002885">
    <property type="entry name" value="PPR_rpt"/>
</dbReference>
<dbReference type="SUPFAM" id="SSF56784">
    <property type="entry name" value="HAD-like"/>
    <property type="match status" value="1"/>
</dbReference>
<feature type="repeat" description="PPR" evidence="5">
    <location>
        <begin position="812"/>
        <end position="846"/>
    </location>
</feature>
<accession>A0A7J0E6J6</accession>
<dbReference type="Pfam" id="PF13812">
    <property type="entry name" value="PPR_3"/>
    <property type="match status" value="1"/>
</dbReference>
<dbReference type="InterPro" id="IPR011706">
    <property type="entry name" value="Cu-oxidase_C"/>
</dbReference>
<dbReference type="GO" id="GO:0016491">
    <property type="term" value="F:oxidoreductase activity"/>
    <property type="evidence" value="ECO:0007669"/>
    <property type="project" value="InterPro"/>
</dbReference>
<keyword evidence="3" id="KW-0677">Repeat</keyword>
<protein>
    <recommendedName>
        <fullName evidence="11">Trehalose-phosphatase</fullName>
    </recommendedName>
</protein>
<dbReference type="EMBL" id="BJWL01000002">
    <property type="protein sequence ID" value="GFY81975.1"/>
    <property type="molecule type" value="Genomic_DNA"/>
</dbReference>
<evidence type="ECO:0000313" key="10">
    <source>
        <dbReference type="Proteomes" id="UP000585474"/>
    </source>
</evidence>
<dbReference type="InterPro" id="IPR051114">
    <property type="entry name" value="Mito_RNA_Proc_CCM1"/>
</dbReference>
<dbReference type="Pfam" id="PF01535">
    <property type="entry name" value="PPR"/>
    <property type="match status" value="5"/>
</dbReference>
<reference evidence="9 10" key="1">
    <citation type="submission" date="2019-07" db="EMBL/GenBank/DDBJ databases">
        <title>De Novo Assembly of kiwifruit Actinidia rufa.</title>
        <authorList>
            <person name="Sugita-Konishi S."/>
            <person name="Sato K."/>
            <person name="Mori E."/>
            <person name="Abe Y."/>
            <person name="Kisaki G."/>
            <person name="Hamano K."/>
            <person name="Suezawa K."/>
            <person name="Otani M."/>
            <person name="Fukuda T."/>
            <person name="Manabe T."/>
            <person name="Gomi K."/>
            <person name="Tabuchi M."/>
            <person name="Akimitsu K."/>
            <person name="Kataoka I."/>
        </authorList>
    </citation>
    <scope>NUCLEOTIDE SEQUENCE [LARGE SCALE GENOMIC DNA]</scope>
    <source>
        <strain evidence="10">cv. Fuchu</strain>
    </source>
</reference>
<feature type="repeat" description="PPR" evidence="5">
    <location>
        <begin position="987"/>
        <end position="1021"/>
    </location>
</feature>
<dbReference type="GO" id="GO:0005507">
    <property type="term" value="F:copper ion binding"/>
    <property type="evidence" value="ECO:0007669"/>
    <property type="project" value="InterPro"/>
</dbReference>
<dbReference type="Pfam" id="PF07732">
    <property type="entry name" value="Cu-oxidase_3"/>
    <property type="match status" value="1"/>
</dbReference>
<dbReference type="Pfam" id="PF13041">
    <property type="entry name" value="PPR_2"/>
    <property type="match status" value="5"/>
</dbReference>
<dbReference type="InterPro" id="IPR008972">
    <property type="entry name" value="Cupredoxin"/>
</dbReference>
<comment type="similarity">
    <text evidence="1">Belongs to the PPR family. P subfamily.</text>
</comment>
<evidence type="ECO:0000256" key="4">
    <source>
        <dbReference type="ARBA" id="ARBA00023180"/>
    </source>
</evidence>
<feature type="repeat" description="PPR" evidence="5">
    <location>
        <begin position="1302"/>
        <end position="1336"/>
    </location>
</feature>
<feature type="repeat" description="PPR" evidence="5">
    <location>
        <begin position="952"/>
        <end position="986"/>
    </location>
</feature>
<dbReference type="GO" id="GO:0007005">
    <property type="term" value="P:mitochondrion organization"/>
    <property type="evidence" value="ECO:0007669"/>
    <property type="project" value="TreeGrafter"/>
</dbReference>
<comment type="similarity">
    <text evidence="2">Belongs to the multicopper oxidase family.</text>
</comment>
<comment type="caution">
    <text evidence="9">The sequence shown here is derived from an EMBL/GenBank/DDBJ whole genome shotgun (WGS) entry which is preliminary data.</text>
</comment>
<dbReference type="Gene3D" id="2.60.40.420">
    <property type="entry name" value="Cupredoxins - blue copper proteins"/>
    <property type="match status" value="3"/>
</dbReference>
<dbReference type="Gene3D" id="3.40.50.1000">
    <property type="entry name" value="HAD superfamily/HAD-like"/>
    <property type="match status" value="3"/>
</dbReference>
<keyword evidence="10" id="KW-1185">Reference proteome</keyword>
<feature type="repeat" description="PPR" evidence="5">
    <location>
        <begin position="1448"/>
        <end position="1482"/>
    </location>
</feature>
<dbReference type="Pfam" id="PF00394">
    <property type="entry name" value="Cu-oxidase"/>
    <property type="match status" value="1"/>
</dbReference>
<dbReference type="PANTHER" id="PTHR47934">
    <property type="entry name" value="PENTATRICOPEPTIDE REPEAT-CONTAINING PROTEIN PET309, MITOCHONDRIAL"/>
    <property type="match status" value="1"/>
</dbReference>
<dbReference type="GO" id="GO:0006396">
    <property type="term" value="P:RNA processing"/>
    <property type="evidence" value="ECO:0007669"/>
    <property type="project" value="TreeGrafter"/>
</dbReference>
<evidence type="ECO:0000313" key="9">
    <source>
        <dbReference type="EMBL" id="GFY81975.1"/>
    </source>
</evidence>
<proteinExistence type="inferred from homology"/>
<feature type="repeat" description="PPR" evidence="5">
    <location>
        <begin position="1057"/>
        <end position="1091"/>
    </location>
</feature>
<dbReference type="Pfam" id="PF02358">
    <property type="entry name" value="Trehalose_PPase"/>
    <property type="match status" value="2"/>
</dbReference>
<feature type="repeat" description="PPR" evidence="5">
    <location>
        <begin position="1022"/>
        <end position="1056"/>
    </location>
</feature>